<feature type="domain" description="F-box" evidence="1">
    <location>
        <begin position="1"/>
        <end position="51"/>
    </location>
</feature>
<dbReference type="OrthoDB" id="6601393at2759"/>
<dbReference type="SMART" id="SM00256">
    <property type="entry name" value="FBOX"/>
    <property type="match status" value="1"/>
</dbReference>
<accession>J0CWN6</accession>
<dbReference type="CDD" id="cd09917">
    <property type="entry name" value="F-box_SF"/>
    <property type="match status" value="1"/>
</dbReference>
<name>J0CWN6_AURST</name>
<evidence type="ECO:0000259" key="1">
    <source>
        <dbReference type="PROSITE" id="PS50181"/>
    </source>
</evidence>
<evidence type="ECO:0000313" key="3">
    <source>
        <dbReference type="Proteomes" id="UP000006514"/>
    </source>
</evidence>
<proteinExistence type="predicted"/>
<dbReference type="Proteomes" id="UP000006514">
    <property type="component" value="Unassembled WGS sequence"/>
</dbReference>
<organism evidence="2 3">
    <name type="scientific">Auricularia subglabra (strain TFB-10046 / SS5)</name>
    <name type="common">White-rot fungus</name>
    <name type="synonym">Auricularia delicata (strain TFB10046)</name>
    <dbReference type="NCBI Taxonomy" id="717982"/>
    <lineage>
        <taxon>Eukaryota</taxon>
        <taxon>Fungi</taxon>
        <taxon>Dikarya</taxon>
        <taxon>Basidiomycota</taxon>
        <taxon>Agaricomycotina</taxon>
        <taxon>Agaricomycetes</taxon>
        <taxon>Auriculariales</taxon>
        <taxon>Auriculariaceae</taxon>
        <taxon>Auricularia</taxon>
    </lineage>
</organism>
<dbReference type="KEGG" id="adl:AURDEDRAFT_175818"/>
<gene>
    <name evidence="2" type="ORF">AURDEDRAFT_175818</name>
</gene>
<dbReference type="InterPro" id="IPR001810">
    <property type="entry name" value="F-box_dom"/>
</dbReference>
<protein>
    <recommendedName>
        <fullName evidence="1">F-box domain-containing protein</fullName>
    </recommendedName>
</protein>
<dbReference type="Pfam" id="PF12937">
    <property type="entry name" value="F-box-like"/>
    <property type="match status" value="1"/>
</dbReference>
<dbReference type="InterPro" id="IPR032675">
    <property type="entry name" value="LRR_dom_sf"/>
</dbReference>
<dbReference type="SUPFAM" id="SSF81383">
    <property type="entry name" value="F-box domain"/>
    <property type="match status" value="1"/>
</dbReference>
<dbReference type="Gene3D" id="3.80.10.10">
    <property type="entry name" value="Ribonuclease Inhibitor"/>
    <property type="match status" value="1"/>
</dbReference>
<sequence length="296" mass="32200">MDTLPPELVTNIVEHLDQADLRRAASVSRTFYAAAWRAGLYIHRDLSWIDQPPGVSPCTPPPELVPDALKKGLRLSCSCHITLVNMGSLEKPNVSSAVQDMLSFITAALPVLVYLEVACFPGLIPRVAAALRLPTPNLVILDLTVPPFYTGFPSHGLPADLFAGCAPKLRRLSLHGIALGLCGIPAFARLQFVCLEHQGDFPEITFARHFPCMGDLQLWLTLENGDPSPLPFNFKGVALRKLTFQVDNASSTGPVVLAGTDTSGLPDVEHFGSCIAWSDPRRRRADQHPPPLAHRP</sequence>
<dbReference type="PROSITE" id="PS50181">
    <property type="entry name" value="FBOX"/>
    <property type="match status" value="1"/>
</dbReference>
<reference evidence="3" key="1">
    <citation type="journal article" date="2012" name="Science">
        <title>The Paleozoic origin of enzymatic lignin decomposition reconstructed from 31 fungal genomes.</title>
        <authorList>
            <person name="Floudas D."/>
            <person name="Binder M."/>
            <person name="Riley R."/>
            <person name="Barry K."/>
            <person name="Blanchette R.A."/>
            <person name="Henrissat B."/>
            <person name="Martinez A.T."/>
            <person name="Otillar R."/>
            <person name="Spatafora J.W."/>
            <person name="Yadav J.S."/>
            <person name="Aerts A."/>
            <person name="Benoit I."/>
            <person name="Boyd A."/>
            <person name="Carlson A."/>
            <person name="Copeland A."/>
            <person name="Coutinho P.M."/>
            <person name="de Vries R.P."/>
            <person name="Ferreira P."/>
            <person name="Findley K."/>
            <person name="Foster B."/>
            <person name="Gaskell J."/>
            <person name="Glotzer D."/>
            <person name="Gorecki P."/>
            <person name="Heitman J."/>
            <person name="Hesse C."/>
            <person name="Hori C."/>
            <person name="Igarashi K."/>
            <person name="Jurgens J.A."/>
            <person name="Kallen N."/>
            <person name="Kersten P."/>
            <person name="Kohler A."/>
            <person name="Kuees U."/>
            <person name="Kumar T.K.A."/>
            <person name="Kuo A."/>
            <person name="LaButti K."/>
            <person name="Larrondo L.F."/>
            <person name="Lindquist E."/>
            <person name="Ling A."/>
            <person name="Lombard V."/>
            <person name="Lucas S."/>
            <person name="Lundell T."/>
            <person name="Martin R."/>
            <person name="McLaughlin D.J."/>
            <person name="Morgenstern I."/>
            <person name="Morin E."/>
            <person name="Murat C."/>
            <person name="Nagy L.G."/>
            <person name="Nolan M."/>
            <person name="Ohm R.A."/>
            <person name="Patyshakuliyeva A."/>
            <person name="Rokas A."/>
            <person name="Ruiz-Duenas F.J."/>
            <person name="Sabat G."/>
            <person name="Salamov A."/>
            <person name="Samejima M."/>
            <person name="Schmutz J."/>
            <person name="Slot J.C."/>
            <person name="St John F."/>
            <person name="Stenlid J."/>
            <person name="Sun H."/>
            <person name="Sun S."/>
            <person name="Syed K."/>
            <person name="Tsang A."/>
            <person name="Wiebenga A."/>
            <person name="Young D."/>
            <person name="Pisabarro A."/>
            <person name="Eastwood D.C."/>
            <person name="Martin F."/>
            <person name="Cullen D."/>
            <person name="Grigoriev I.V."/>
            <person name="Hibbett D.S."/>
        </authorList>
    </citation>
    <scope>NUCLEOTIDE SEQUENCE [LARGE SCALE GENOMIC DNA]</scope>
    <source>
        <strain evidence="3">TFB10046</strain>
    </source>
</reference>
<keyword evidence="3" id="KW-1185">Reference proteome</keyword>
<dbReference type="InParanoid" id="J0CWN6"/>
<dbReference type="AlphaFoldDB" id="J0CWN6"/>
<dbReference type="InterPro" id="IPR036047">
    <property type="entry name" value="F-box-like_dom_sf"/>
</dbReference>
<evidence type="ECO:0000313" key="2">
    <source>
        <dbReference type="EMBL" id="EJD35094.1"/>
    </source>
</evidence>
<dbReference type="EMBL" id="JH687904">
    <property type="protein sequence ID" value="EJD35094.1"/>
    <property type="molecule type" value="Genomic_DNA"/>
</dbReference>